<feature type="domain" description="Helix-turn-helix" evidence="1">
    <location>
        <begin position="11"/>
        <end position="56"/>
    </location>
</feature>
<dbReference type="RefSeq" id="WP_086469038.1">
    <property type="nucleotide sequence ID" value="NZ_FXWK01000001.1"/>
</dbReference>
<protein>
    <submittedName>
        <fullName evidence="2">DNA binding domain-containing protein, excisionase family</fullName>
    </submittedName>
</protein>
<dbReference type="AlphaFoldDB" id="A0A1Y6EH34"/>
<reference evidence="3" key="1">
    <citation type="submission" date="2017-04" db="EMBL/GenBank/DDBJ databases">
        <authorList>
            <person name="Varghese N."/>
            <person name="Submissions S."/>
        </authorList>
    </citation>
    <scope>NUCLEOTIDE SEQUENCE [LARGE SCALE GENOMIC DNA]</scope>
</reference>
<evidence type="ECO:0000313" key="3">
    <source>
        <dbReference type="Proteomes" id="UP000194474"/>
    </source>
</evidence>
<dbReference type="InterPro" id="IPR041657">
    <property type="entry name" value="HTH_17"/>
</dbReference>
<name>A0A1Y6EH34_9HYPH</name>
<dbReference type="EMBL" id="FXWK01000001">
    <property type="protein sequence ID" value="SMQ61924.1"/>
    <property type="molecule type" value="Genomic_DNA"/>
</dbReference>
<sequence length="74" mass="8265">MKEAELLKGAKEIAEFLGMSVEGTKKLIQRKRIPTFKLGNNRYVRVSTLLGFIEAQEQAQLAAMNDNADQRLAA</sequence>
<evidence type="ECO:0000313" key="2">
    <source>
        <dbReference type="EMBL" id="SMQ61924.1"/>
    </source>
</evidence>
<organism evidence="2 3">
    <name type="scientific">Devosia lucknowensis</name>
    <dbReference type="NCBI Taxonomy" id="1096929"/>
    <lineage>
        <taxon>Bacteria</taxon>
        <taxon>Pseudomonadati</taxon>
        <taxon>Pseudomonadota</taxon>
        <taxon>Alphaproteobacteria</taxon>
        <taxon>Hyphomicrobiales</taxon>
        <taxon>Devosiaceae</taxon>
        <taxon>Devosia</taxon>
    </lineage>
</organism>
<proteinExistence type="predicted"/>
<keyword evidence="3" id="KW-1185">Reference proteome</keyword>
<gene>
    <name evidence="2" type="ORF">SAMN06295905_0591</name>
</gene>
<evidence type="ECO:0000259" key="1">
    <source>
        <dbReference type="Pfam" id="PF12728"/>
    </source>
</evidence>
<dbReference type="Pfam" id="PF12728">
    <property type="entry name" value="HTH_17"/>
    <property type="match status" value="1"/>
</dbReference>
<accession>A0A1Y6EH34</accession>
<dbReference type="Proteomes" id="UP000194474">
    <property type="component" value="Unassembled WGS sequence"/>
</dbReference>
<dbReference type="OrthoDB" id="7365539at2"/>